<feature type="domain" description="hAT-like transposase RNase-H fold" evidence="2">
    <location>
        <begin position="4"/>
        <end position="79"/>
    </location>
</feature>
<evidence type="ECO:0000313" key="3">
    <source>
        <dbReference type="EMBL" id="RLN15737.1"/>
    </source>
</evidence>
<dbReference type="InterPro" id="IPR008906">
    <property type="entry name" value="HATC_C_dom"/>
</dbReference>
<dbReference type="Pfam" id="PF14372">
    <property type="entry name" value="hAT-like_RNase-H"/>
    <property type="match status" value="1"/>
</dbReference>
<dbReference type="GO" id="GO:0046983">
    <property type="term" value="F:protein dimerization activity"/>
    <property type="evidence" value="ECO:0007669"/>
    <property type="project" value="InterPro"/>
</dbReference>
<evidence type="ECO:0000259" key="1">
    <source>
        <dbReference type="Pfam" id="PF05699"/>
    </source>
</evidence>
<dbReference type="OrthoDB" id="694703at2759"/>
<dbReference type="AlphaFoldDB" id="A0A3L6S477"/>
<dbReference type="InterPro" id="IPR012337">
    <property type="entry name" value="RNaseH-like_sf"/>
</dbReference>
<dbReference type="PANTHER" id="PTHR23272:SF184">
    <property type="entry name" value="OS03G0311250 PROTEIN"/>
    <property type="match status" value="1"/>
</dbReference>
<evidence type="ECO:0000313" key="4">
    <source>
        <dbReference type="Proteomes" id="UP000275267"/>
    </source>
</evidence>
<dbReference type="GO" id="GO:0003677">
    <property type="term" value="F:DNA binding"/>
    <property type="evidence" value="ECO:0007669"/>
    <property type="project" value="InterPro"/>
</dbReference>
<evidence type="ECO:0000259" key="2">
    <source>
        <dbReference type="Pfam" id="PF14372"/>
    </source>
</evidence>
<dbReference type="EMBL" id="PQIB02000005">
    <property type="protein sequence ID" value="RLN15737.1"/>
    <property type="molecule type" value="Genomic_DNA"/>
</dbReference>
<dbReference type="STRING" id="4540.A0A3L6S477"/>
<comment type="caution">
    <text evidence="3">The sequence shown here is derived from an EMBL/GenBank/DDBJ whole genome shotgun (WGS) entry which is preliminary data.</text>
</comment>
<organism evidence="3 4">
    <name type="scientific">Panicum miliaceum</name>
    <name type="common">Proso millet</name>
    <name type="synonym">Broomcorn millet</name>
    <dbReference type="NCBI Taxonomy" id="4540"/>
    <lineage>
        <taxon>Eukaryota</taxon>
        <taxon>Viridiplantae</taxon>
        <taxon>Streptophyta</taxon>
        <taxon>Embryophyta</taxon>
        <taxon>Tracheophyta</taxon>
        <taxon>Spermatophyta</taxon>
        <taxon>Magnoliopsida</taxon>
        <taxon>Liliopsida</taxon>
        <taxon>Poales</taxon>
        <taxon>Poaceae</taxon>
        <taxon>PACMAD clade</taxon>
        <taxon>Panicoideae</taxon>
        <taxon>Panicodae</taxon>
        <taxon>Paniceae</taxon>
        <taxon>Panicinae</taxon>
        <taxon>Panicum</taxon>
        <taxon>Panicum sect. Panicum</taxon>
    </lineage>
</organism>
<dbReference type="Proteomes" id="UP000275267">
    <property type="component" value="Unassembled WGS sequence"/>
</dbReference>
<name>A0A3L6S477_PANMI</name>
<sequence>MDVESSHEDQDIAAMVKKMQKEFMKYWEISYLSFCIPVVLDPRFKYEFVNFRLTQFFGAEALPKLEIVKNTLRMLFREYSLQAPNTSLAQETSSVEVNAKKDDSFDDWDRYQSVRRRTQSYSELDAYLADDTVPRIDRFDILNWWKANYAAYPVIVMYYQHRHQQLHLNLLLARARGSLVTFGAG</sequence>
<dbReference type="Pfam" id="PF05699">
    <property type="entry name" value="Dimer_Tnp_hAT"/>
    <property type="match status" value="1"/>
</dbReference>
<dbReference type="PANTHER" id="PTHR23272">
    <property type="entry name" value="BED FINGER-RELATED"/>
    <property type="match status" value="1"/>
</dbReference>
<proteinExistence type="predicted"/>
<accession>A0A3L6S477</accession>
<protein>
    <submittedName>
        <fullName evidence="3">Zinc finger BED domain-containing protein RICESLEEPER 2-like isoform X2</fullName>
    </submittedName>
</protein>
<reference evidence="4" key="1">
    <citation type="journal article" date="2019" name="Nat. Commun.">
        <title>The genome of broomcorn millet.</title>
        <authorList>
            <person name="Zou C."/>
            <person name="Miki D."/>
            <person name="Li D."/>
            <person name="Tang Q."/>
            <person name="Xiao L."/>
            <person name="Rajput S."/>
            <person name="Deng P."/>
            <person name="Jia W."/>
            <person name="Huang R."/>
            <person name="Zhang M."/>
            <person name="Sun Y."/>
            <person name="Hu J."/>
            <person name="Fu X."/>
            <person name="Schnable P.S."/>
            <person name="Li F."/>
            <person name="Zhang H."/>
            <person name="Feng B."/>
            <person name="Zhu X."/>
            <person name="Liu R."/>
            <person name="Schnable J.C."/>
            <person name="Zhu J.-K."/>
            <person name="Zhang H."/>
        </authorList>
    </citation>
    <scope>NUCLEOTIDE SEQUENCE [LARGE SCALE GENOMIC DNA]</scope>
</reference>
<dbReference type="SUPFAM" id="SSF53098">
    <property type="entry name" value="Ribonuclease H-like"/>
    <property type="match status" value="1"/>
</dbReference>
<feature type="domain" description="HAT C-terminal dimerisation" evidence="1">
    <location>
        <begin position="123"/>
        <end position="156"/>
    </location>
</feature>
<dbReference type="InterPro" id="IPR025525">
    <property type="entry name" value="hAT-like_transposase_RNase-H"/>
</dbReference>
<gene>
    <name evidence="3" type="ORF">C2845_PM02G19560</name>
</gene>
<keyword evidence="4" id="KW-1185">Reference proteome</keyword>